<reference evidence="3" key="1">
    <citation type="submission" date="2023-07" db="EMBL/GenBank/DDBJ databases">
        <title>Conexibacter stalactiti sp. nov., isolated from stalactites in a lava cave and emended description of the genus Conexibacter.</title>
        <authorList>
            <person name="Lee S.D."/>
        </authorList>
    </citation>
    <scope>NUCLEOTIDE SEQUENCE [LARGE SCALE GENOMIC DNA]</scope>
    <source>
        <strain evidence="3">KCTC 39840</strain>
    </source>
</reference>
<dbReference type="Proteomes" id="UP001284601">
    <property type="component" value="Unassembled WGS sequence"/>
</dbReference>
<feature type="domain" description="Schlafen AlbA-2" evidence="1">
    <location>
        <begin position="41"/>
        <end position="138"/>
    </location>
</feature>
<keyword evidence="2" id="KW-0067">ATP-binding</keyword>
<dbReference type="Pfam" id="PF04326">
    <property type="entry name" value="SLFN_AlbA_2"/>
    <property type="match status" value="1"/>
</dbReference>
<protein>
    <submittedName>
        <fullName evidence="2">ATP-binding protein</fullName>
    </submittedName>
</protein>
<comment type="caution">
    <text evidence="2">The sequence shown here is derived from an EMBL/GenBank/DDBJ whole genome shotgun (WGS) entry which is preliminary data.</text>
</comment>
<dbReference type="InterPro" id="IPR007421">
    <property type="entry name" value="Schlafen_AlbA_2_dom"/>
</dbReference>
<dbReference type="GO" id="GO:0005524">
    <property type="term" value="F:ATP binding"/>
    <property type="evidence" value="ECO:0007669"/>
    <property type="project" value="UniProtKB-KW"/>
</dbReference>
<keyword evidence="3" id="KW-1185">Reference proteome</keyword>
<evidence type="ECO:0000313" key="2">
    <source>
        <dbReference type="EMBL" id="MDW5593476.1"/>
    </source>
</evidence>
<dbReference type="InterPro" id="IPR038461">
    <property type="entry name" value="Schlafen_AlbA_2_dom_sf"/>
</dbReference>
<accession>A0ABU4HJI7</accession>
<dbReference type="EMBL" id="JAWSTH010000005">
    <property type="protein sequence ID" value="MDW5593476.1"/>
    <property type="molecule type" value="Genomic_DNA"/>
</dbReference>
<dbReference type="Gene3D" id="3.30.950.30">
    <property type="entry name" value="Schlafen, AAA domain"/>
    <property type="match status" value="1"/>
</dbReference>
<gene>
    <name evidence="2" type="ORF">R7226_03950</name>
</gene>
<dbReference type="RefSeq" id="WP_318595737.1">
    <property type="nucleotide sequence ID" value="NZ_JAWSTH010000005.1"/>
</dbReference>
<sequence>MQQLFGVPFRQLDLTRLRRFLEEAEKEPLLWEAKGGGRPDAQEIRRQCGGFANSNEGGYLLLGVRENGHGWEIDGMSFRDNEVDRYITTCLQEGVAPIPEYDVLPIRVAENRYVAVVQVKPMHAGPCIVRGTVFERVPGATLRVQDPTRLAALFTRGRRAHDNAILTADEALRQAFVALPRKPSRSQELGDVDALNSQFLRASVAVSSVTPGDDISAILFRASTAEHMRRRLRRLAGDENNRMPSLVDYEGGVAQDRRFASVHPWRHHQADWALTSWWTGVVTVAYRGAWDGSLRPEILVRDVLRPAFEAATDLVHHLGGSGPGYLRIALTSDGDAWPDGAQLARGPFELQPDSLDESLEREIHRTLGHDVPEPEPAVFHDGG</sequence>
<evidence type="ECO:0000259" key="1">
    <source>
        <dbReference type="Pfam" id="PF04326"/>
    </source>
</evidence>
<evidence type="ECO:0000313" key="3">
    <source>
        <dbReference type="Proteomes" id="UP001284601"/>
    </source>
</evidence>
<keyword evidence="2" id="KW-0547">Nucleotide-binding</keyword>
<name>A0ABU4HJI7_9ACTN</name>
<proteinExistence type="predicted"/>
<organism evidence="2 3">
    <name type="scientific">Conexibacter stalactiti</name>
    <dbReference type="NCBI Taxonomy" id="1940611"/>
    <lineage>
        <taxon>Bacteria</taxon>
        <taxon>Bacillati</taxon>
        <taxon>Actinomycetota</taxon>
        <taxon>Thermoleophilia</taxon>
        <taxon>Solirubrobacterales</taxon>
        <taxon>Conexibacteraceae</taxon>
        <taxon>Conexibacter</taxon>
    </lineage>
</organism>